<evidence type="ECO:0000256" key="1">
    <source>
        <dbReference type="SAM" id="MobiDB-lite"/>
    </source>
</evidence>
<keyword evidence="4" id="KW-1185">Reference proteome</keyword>
<dbReference type="Pfam" id="PF13592">
    <property type="entry name" value="HTH_33"/>
    <property type="match status" value="1"/>
</dbReference>
<feature type="compositionally biased region" description="Polar residues" evidence="1">
    <location>
        <begin position="179"/>
        <end position="190"/>
    </location>
</feature>
<reference evidence="3 4" key="1">
    <citation type="submission" date="2018-12" db="EMBL/GenBank/DDBJ databases">
        <authorList>
            <person name="Grouzdev D.S."/>
            <person name="Krutkina M.S."/>
        </authorList>
    </citation>
    <scope>NUCLEOTIDE SEQUENCE [LARGE SCALE GENOMIC DNA]</scope>
    <source>
        <strain evidence="3 4">RmlP026</strain>
    </source>
</reference>
<dbReference type="OrthoDB" id="2375382at2"/>
<reference evidence="3 4" key="2">
    <citation type="submission" date="2019-02" db="EMBL/GenBank/DDBJ databases">
        <title>'Lichenibacterium ramalinii' gen. nov. sp. nov., 'Lichenibacterium minor' gen. nov. sp. nov.</title>
        <authorList>
            <person name="Pankratov T."/>
        </authorList>
    </citation>
    <scope>NUCLEOTIDE SEQUENCE [LARGE SCALE GENOMIC DNA]</scope>
    <source>
        <strain evidence="3 4">RmlP026</strain>
    </source>
</reference>
<protein>
    <submittedName>
        <fullName evidence="3">Helix-turn-helix domain-containing protein</fullName>
    </submittedName>
</protein>
<dbReference type="InterPro" id="IPR025959">
    <property type="entry name" value="Winged_HTH_dom"/>
</dbReference>
<evidence type="ECO:0000259" key="2">
    <source>
        <dbReference type="Pfam" id="PF13592"/>
    </source>
</evidence>
<dbReference type="EMBL" id="QYBB01000034">
    <property type="protein sequence ID" value="RYC30016.1"/>
    <property type="molecule type" value="Genomic_DNA"/>
</dbReference>
<gene>
    <name evidence="3" type="ORF">D3273_21005</name>
</gene>
<dbReference type="Proteomes" id="UP000290759">
    <property type="component" value="Unassembled WGS sequence"/>
</dbReference>
<feature type="compositionally biased region" description="Basic residues" evidence="1">
    <location>
        <begin position="161"/>
        <end position="172"/>
    </location>
</feature>
<dbReference type="AlphaFoldDB" id="A0A4Q2U5F0"/>
<evidence type="ECO:0000313" key="4">
    <source>
        <dbReference type="Proteomes" id="UP000290759"/>
    </source>
</evidence>
<accession>A0A4Q2U5F0</accession>
<sequence>MRRVADHLDIPELERRFRTCPDPVEARHVQVIWLLAQGHTVEATSKVTAFGTRWVEQLLERYNASGPDALANGRRHNGLKPSLLTAEVLEVVRLRLAEPPPDGGLWSSRKVADVMAAHLGLERVLPQRGWEALKALGWSLQRPRPRNPKSATAEEAAAFKKSWRTPSRRKRPPIPASPSRCSAPTSTASA</sequence>
<proteinExistence type="predicted"/>
<evidence type="ECO:0000313" key="3">
    <source>
        <dbReference type="EMBL" id="RYC30016.1"/>
    </source>
</evidence>
<organism evidence="3 4">
    <name type="scientific">Lichenibacterium minor</name>
    <dbReference type="NCBI Taxonomy" id="2316528"/>
    <lineage>
        <taxon>Bacteria</taxon>
        <taxon>Pseudomonadati</taxon>
        <taxon>Pseudomonadota</taxon>
        <taxon>Alphaproteobacteria</taxon>
        <taxon>Hyphomicrobiales</taxon>
        <taxon>Lichenihabitantaceae</taxon>
        <taxon>Lichenibacterium</taxon>
    </lineage>
</organism>
<comment type="caution">
    <text evidence="3">The sequence shown here is derived from an EMBL/GenBank/DDBJ whole genome shotgun (WGS) entry which is preliminary data.</text>
</comment>
<dbReference type="Pfam" id="PF13551">
    <property type="entry name" value="HTH_29"/>
    <property type="match status" value="1"/>
</dbReference>
<feature type="region of interest" description="Disordered" evidence="1">
    <location>
        <begin position="141"/>
        <end position="190"/>
    </location>
</feature>
<feature type="domain" description="Winged helix-turn helix" evidence="2">
    <location>
        <begin position="102"/>
        <end position="161"/>
    </location>
</feature>
<name>A0A4Q2U5F0_9HYPH</name>